<dbReference type="Proteomes" id="UP000236737">
    <property type="component" value="Unassembled WGS sequence"/>
</dbReference>
<dbReference type="NCBIfam" id="TIGR02765">
    <property type="entry name" value="crypto_DASH"/>
    <property type="match status" value="1"/>
</dbReference>
<keyword evidence="4 6" id="KW-0274">FAD</keyword>
<dbReference type="PANTHER" id="PTHR11455:SF22">
    <property type="entry name" value="CRYPTOCHROME DASH"/>
    <property type="match status" value="1"/>
</dbReference>
<evidence type="ECO:0000313" key="10">
    <source>
        <dbReference type="EMBL" id="SEF81464.1"/>
    </source>
</evidence>
<dbReference type="InterPro" id="IPR014729">
    <property type="entry name" value="Rossmann-like_a/b/a_fold"/>
</dbReference>
<evidence type="ECO:0000259" key="9">
    <source>
        <dbReference type="PROSITE" id="PS51645"/>
    </source>
</evidence>
<keyword evidence="5 8" id="KW-0157">Chromophore</keyword>
<dbReference type="InterPro" id="IPR006050">
    <property type="entry name" value="DNA_photolyase_N"/>
</dbReference>
<dbReference type="GO" id="GO:0000719">
    <property type="term" value="P:photoreactive repair"/>
    <property type="evidence" value="ECO:0007669"/>
    <property type="project" value="TreeGrafter"/>
</dbReference>
<dbReference type="Pfam" id="PF03441">
    <property type="entry name" value="FAD_binding_7"/>
    <property type="match status" value="1"/>
</dbReference>
<accession>A0A1H5V2K5</accession>
<reference evidence="11" key="1">
    <citation type="submission" date="2016-10" db="EMBL/GenBank/DDBJ databases">
        <authorList>
            <person name="Varghese N."/>
            <person name="Submissions S."/>
        </authorList>
    </citation>
    <scope>NUCLEOTIDE SEQUENCE [LARGE SCALE GENOMIC DNA]</scope>
    <source>
        <strain evidence="11">CGMCC 1.9230</strain>
    </source>
</reference>
<dbReference type="InterPro" id="IPR036134">
    <property type="entry name" value="Crypto/Photolyase_FAD-like_sf"/>
</dbReference>
<comment type="similarity">
    <text evidence="1 8">Belongs to the DNA photolyase class-1 family.</text>
</comment>
<feature type="binding site" evidence="6">
    <location>
        <begin position="384"/>
        <end position="386"/>
    </location>
    <ligand>
        <name>FAD</name>
        <dbReference type="ChEBI" id="CHEBI:57692"/>
    </ligand>
</feature>
<evidence type="ECO:0000256" key="4">
    <source>
        <dbReference type="ARBA" id="ARBA00022827"/>
    </source>
</evidence>
<dbReference type="GO" id="GO:0003677">
    <property type="term" value="F:DNA binding"/>
    <property type="evidence" value="ECO:0007669"/>
    <property type="project" value="TreeGrafter"/>
</dbReference>
<dbReference type="Gene3D" id="1.10.579.10">
    <property type="entry name" value="DNA Cyclobutane Dipyrimidine Photolyase, subunit A, domain 3"/>
    <property type="match status" value="1"/>
</dbReference>
<dbReference type="Gene3D" id="3.40.50.620">
    <property type="entry name" value="HUPs"/>
    <property type="match status" value="1"/>
</dbReference>
<dbReference type="InterPro" id="IPR014133">
    <property type="entry name" value="Cry_DASH"/>
</dbReference>
<dbReference type="PRINTS" id="PR00147">
    <property type="entry name" value="DNAPHOTLYASE"/>
</dbReference>
<feature type="binding site" evidence="6">
    <location>
        <begin position="287"/>
        <end position="294"/>
    </location>
    <ligand>
        <name>FAD</name>
        <dbReference type="ChEBI" id="CHEBI:57692"/>
    </ligand>
</feature>
<sequence length="434" mass="51140">MQKKQKGLVWFRNDLRVNDNESLTNAIDENETVIAVYCFDPRHFEETKFGFKKTEKFRAKFLIESVTTLKENLEKLNITLLVYHQKPEGSIPEIIAQNGINSVYFQEEWTSEEMEVLENIKLKVPDSVLFKASYNQFLFHPEDIPYVIQLIPNVFTKFRNQCEKLTKIRPEFTVKPLFKENLIANETIIPTIQTMGFTDFEMDSRTAFPFRGGEKEAVKRLQNYFWETKKLSVYKLTRNGLIGADFSSKFSPWLSNGSISAKTIYWEIVKYEQKVEKNDSTYWLIFELIWRDYFKYISIKNGNSIFKIGGILEKNYDWKTNQSSIKNWINGTTVEPFVNANMIELQQTGWMSNRGRQNVASFFAKNLYLDWRIGAAYFEAMLIDYDVHSNYGNWMYVSGVGNDPRDRKFNIPLQAKNYDGESNFQKLWLQQKLF</sequence>
<dbReference type="PANTHER" id="PTHR11455">
    <property type="entry name" value="CRYPTOCHROME"/>
    <property type="match status" value="1"/>
</dbReference>
<evidence type="ECO:0000256" key="8">
    <source>
        <dbReference type="RuleBase" id="RU367151"/>
    </source>
</evidence>
<feature type="site" description="Electron transfer via tryptophanyl radical" evidence="7">
    <location>
        <position position="318"/>
    </location>
</feature>
<dbReference type="SUPFAM" id="SSF52425">
    <property type="entry name" value="Cryptochrome/photolyase, N-terminal domain"/>
    <property type="match status" value="1"/>
</dbReference>
<dbReference type="InterPro" id="IPR002081">
    <property type="entry name" value="Cryptochrome/DNA_photolyase_1"/>
</dbReference>
<dbReference type="InterPro" id="IPR036155">
    <property type="entry name" value="Crypto/Photolyase_N_sf"/>
</dbReference>
<dbReference type="InterPro" id="IPR005101">
    <property type="entry name" value="Cryptochr/Photolyase_FAD-bd"/>
</dbReference>
<gene>
    <name evidence="10" type="ORF">SAMN04488130_10329</name>
</gene>
<feature type="site" description="Electron transfer via tryptophanyl radical" evidence="7">
    <location>
        <position position="371"/>
    </location>
</feature>
<keyword evidence="3 6" id="KW-0285">Flavoprotein</keyword>
<evidence type="ECO:0000256" key="7">
    <source>
        <dbReference type="PIRSR" id="PIRSR602081-2"/>
    </source>
</evidence>
<dbReference type="EMBL" id="FNVP01000003">
    <property type="protein sequence ID" value="SEF81464.1"/>
    <property type="molecule type" value="Genomic_DNA"/>
</dbReference>
<comment type="cofactor">
    <cofactor evidence="6 8">
        <name>FAD</name>
        <dbReference type="ChEBI" id="CHEBI:57692"/>
    </cofactor>
    <text evidence="6 8">Binds 1 FAD per subunit.</text>
</comment>
<dbReference type="Gene3D" id="1.25.40.80">
    <property type="match status" value="1"/>
</dbReference>
<dbReference type="PROSITE" id="PS51645">
    <property type="entry name" value="PHR_CRY_ALPHA_BETA"/>
    <property type="match status" value="1"/>
</dbReference>
<comment type="function">
    <text evidence="8">May have a photoreceptor function.</text>
</comment>
<dbReference type="AlphaFoldDB" id="A0A1H5V2K5"/>
<keyword evidence="11" id="KW-1185">Reference proteome</keyword>
<evidence type="ECO:0000313" key="11">
    <source>
        <dbReference type="Proteomes" id="UP000236737"/>
    </source>
</evidence>
<evidence type="ECO:0000256" key="3">
    <source>
        <dbReference type="ARBA" id="ARBA00022630"/>
    </source>
</evidence>
<dbReference type="RefSeq" id="WP_103999134.1">
    <property type="nucleotide sequence ID" value="NZ_FNVP01000003.1"/>
</dbReference>
<feature type="site" description="Electron transfer via tryptophanyl radical" evidence="7">
    <location>
        <position position="394"/>
    </location>
</feature>
<dbReference type="GO" id="GO:0071949">
    <property type="term" value="F:FAD binding"/>
    <property type="evidence" value="ECO:0007669"/>
    <property type="project" value="TreeGrafter"/>
</dbReference>
<evidence type="ECO:0000256" key="2">
    <source>
        <dbReference type="ARBA" id="ARBA00017881"/>
    </source>
</evidence>
<dbReference type="SUPFAM" id="SSF48173">
    <property type="entry name" value="Cryptochrome/photolyase FAD-binding domain"/>
    <property type="match status" value="1"/>
</dbReference>
<dbReference type="GO" id="GO:0003904">
    <property type="term" value="F:deoxyribodipyrimidine photo-lyase activity"/>
    <property type="evidence" value="ECO:0007669"/>
    <property type="project" value="TreeGrafter"/>
</dbReference>
<comment type="cofactor">
    <cofactor evidence="8">
        <name>(6R)-5,10-methylene-5,6,7,8-tetrahydrofolate</name>
        <dbReference type="ChEBI" id="CHEBI:15636"/>
    </cofactor>
    <text evidence="8">Binds 1 5,10-methenyltetrahydrofolate (MTHF) per subunit.</text>
</comment>
<feature type="domain" description="Photolyase/cryptochrome alpha/beta" evidence="9">
    <location>
        <begin position="5"/>
        <end position="139"/>
    </location>
</feature>
<feature type="binding site" evidence="6">
    <location>
        <begin position="247"/>
        <end position="251"/>
    </location>
    <ligand>
        <name>FAD</name>
        <dbReference type="ChEBI" id="CHEBI:57692"/>
    </ligand>
</feature>
<evidence type="ECO:0000256" key="1">
    <source>
        <dbReference type="ARBA" id="ARBA00005862"/>
    </source>
</evidence>
<dbReference type="Pfam" id="PF00875">
    <property type="entry name" value="DNA_photolyase"/>
    <property type="match status" value="1"/>
</dbReference>
<evidence type="ECO:0000256" key="6">
    <source>
        <dbReference type="PIRSR" id="PIRSR602081-1"/>
    </source>
</evidence>
<proteinExistence type="inferred from homology"/>
<keyword evidence="10" id="KW-0456">Lyase</keyword>
<protein>
    <recommendedName>
        <fullName evidence="2 8">Cryptochrome DASH</fullName>
    </recommendedName>
</protein>
<feature type="binding site" evidence="6">
    <location>
        <position position="234"/>
    </location>
    <ligand>
        <name>FAD</name>
        <dbReference type="ChEBI" id="CHEBI:57692"/>
    </ligand>
</feature>
<dbReference type="OrthoDB" id="9772484at2"/>
<evidence type="ECO:0000256" key="5">
    <source>
        <dbReference type="ARBA" id="ARBA00022991"/>
    </source>
</evidence>
<organism evidence="10 11">
    <name type="scientific">Flavobacterium urumqiense</name>
    <dbReference type="NCBI Taxonomy" id="935224"/>
    <lineage>
        <taxon>Bacteria</taxon>
        <taxon>Pseudomonadati</taxon>
        <taxon>Bacteroidota</taxon>
        <taxon>Flavobacteriia</taxon>
        <taxon>Flavobacteriales</taxon>
        <taxon>Flavobacteriaceae</taxon>
        <taxon>Flavobacterium</taxon>
    </lineage>
</organism>
<name>A0A1H5V2K5_9FLAO</name>